<dbReference type="Pfam" id="PF02838">
    <property type="entry name" value="Glyco_hydro_20b"/>
    <property type="match status" value="1"/>
</dbReference>
<dbReference type="Pfam" id="PF03173">
    <property type="entry name" value="CHB_HEX"/>
    <property type="match status" value="1"/>
</dbReference>
<dbReference type="GO" id="GO:0005975">
    <property type="term" value="P:carbohydrate metabolic process"/>
    <property type="evidence" value="ECO:0007669"/>
    <property type="project" value="InterPro"/>
</dbReference>
<dbReference type="InterPro" id="IPR012291">
    <property type="entry name" value="CBM2_carb-bd_dom_sf"/>
</dbReference>
<feature type="active site" description="Proton donor" evidence="8">
    <location>
        <position position="522"/>
    </location>
</feature>
<dbReference type="EMBL" id="WVHT01000003">
    <property type="protein sequence ID" value="MXV50948.1"/>
    <property type="molecule type" value="Genomic_DNA"/>
</dbReference>
<protein>
    <recommendedName>
        <fullName evidence="3">beta-N-acetylhexosaminidase</fullName>
        <ecNumber evidence="3">3.2.1.52</ecNumber>
    </recommendedName>
    <alternativeName>
        <fullName evidence="6">Beta-N-acetylhexosaminidase</fullName>
    </alternativeName>
    <alternativeName>
        <fullName evidence="7">N-acetyl-beta-glucosaminidase</fullName>
    </alternativeName>
</protein>
<dbReference type="SUPFAM" id="SSF81296">
    <property type="entry name" value="E set domains"/>
    <property type="match status" value="1"/>
</dbReference>
<dbReference type="InterPro" id="IPR029018">
    <property type="entry name" value="Hex-like_dom2"/>
</dbReference>
<evidence type="ECO:0000256" key="2">
    <source>
        <dbReference type="ARBA" id="ARBA00006285"/>
    </source>
</evidence>
<comment type="caution">
    <text evidence="10">The sequence shown here is derived from an EMBL/GenBank/DDBJ whole genome shotgun (WGS) entry which is preliminary data.</text>
</comment>
<dbReference type="Gene3D" id="3.20.20.80">
    <property type="entry name" value="Glycosidases"/>
    <property type="match status" value="1"/>
</dbReference>
<keyword evidence="11" id="KW-1185">Reference proteome</keyword>
<name>A0A7K1YA66_9SPHI</name>
<dbReference type="InterPro" id="IPR015882">
    <property type="entry name" value="HEX_bac_N"/>
</dbReference>
<dbReference type="InterPro" id="IPR017853">
    <property type="entry name" value="GH"/>
</dbReference>
<reference evidence="10 11" key="1">
    <citation type="submission" date="2019-11" db="EMBL/GenBank/DDBJ databases">
        <title>Pedobacter sp. HMF7647 Genome sequencing and assembly.</title>
        <authorList>
            <person name="Kang H."/>
            <person name="Kim H."/>
            <person name="Joh K."/>
        </authorList>
    </citation>
    <scope>NUCLEOTIDE SEQUENCE [LARGE SCALE GENOMIC DNA]</scope>
    <source>
        <strain evidence="10 11">HMF7647</strain>
    </source>
</reference>
<evidence type="ECO:0000256" key="8">
    <source>
        <dbReference type="PIRSR" id="PIRSR625705-1"/>
    </source>
</evidence>
<evidence type="ECO:0000256" key="5">
    <source>
        <dbReference type="ARBA" id="ARBA00023295"/>
    </source>
</evidence>
<dbReference type="InterPro" id="IPR025705">
    <property type="entry name" value="Beta_hexosaminidase_sua/sub"/>
</dbReference>
<dbReference type="InterPro" id="IPR014756">
    <property type="entry name" value="Ig_E-set"/>
</dbReference>
<dbReference type="SUPFAM" id="SSF49384">
    <property type="entry name" value="Carbohydrate-binding domain"/>
    <property type="match status" value="1"/>
</dbReference>
<dbReference type="InterPro" id="IPR015883">
    <property type="entry name" value="Glyco_hydro_20_cat"/>
</dbReference>
<dbReference type="InterPro" id="IPR004866">
    <property type="entry name" value="CHB/HEX_N_dom"/>
</dbReference>
<feature type="domain" description="Chitobiase/beta-hexosaminidases N-terminal" evidence="9">
    <location>
        <begin position="35"/>
        <end position="181"/>
    </location>
</feature>
<dbReference type="Gene3D" id="2.60.40.10">
    <property type="entry name" value="Immunoglobulins"/>
    <property type="match status" value="1"/>
</dbReference>
<evidence type="ECO:0000256" key="1">
    <source>
        <dbReference type="ARBA" id="ARBA00001231"/>
    </source>
</evidence>
<dbReference type="InterPro" id="IPR013783">
    <property type="entry name" value="Ig-like_fold"/>
</dbReference>
<evidence type="ECO:0000256" key="4">
    <source>
        <dbReference type="ARBA" id="ARBA00022801"/>
    </source>
</evidence>
<dbReference type="GO" id="GO:0004563">
    <property type="term" value="F:beta-N-acetylhexosaminidase activity"/>
    <property type="evidence" value="ECO:0007669"/>
    <property type="project" value="UniProtKB-EC"/>
</dbReference>
<evidence type="ECO:0000256" key="3">
    <source>
        <dbReference type="ARBA" id="ARBA00012663"/>
    </source>
</evidence>
<dbReference type="EC" id="3.2.1.52" evidence="3"/>
<gene>
    <name evidence="10" type="ORF">GS399_08175</name>
</gene>
<dbReference type="PANTHER" id="PTHR22600">
    <property type="entry name" value="BETA-HEXOSAMINIDASE"/>
    <property type="match status" value="1"/>
</dbReference>
<evidence type="ECO:0000256" key="6">
    <source>
        <dbReference type="ARBA" id="ARBA00030512"/>
    </source>
</evidence>
<comment type="catalytic activity">
    <reaction evidence="1">
        <text>Hydrolysis of terminal non-reducing N-acetyl-D-hexosamine residues in N-acetyl-beta-D-hexosaminides.</text>
        <dbReference type="EC" id="3.2.1.52"/>
    </reaction>
</comment>
<dbReference type="InterPro" id="IPR004867">
    <property type="entry name" value="CHB_C_dom"/>
</dbReference>
<proteinExistence type="inferred from homology"/>
<dbReference type="PANTHER" id="PTHR22600:SF57">
    <property type="entry name" value="BETA-N-ACETYLHEXOSAMINIDASE"/>
    <property type="match status" value="1"/>
</dbReference>
<keyword evidence="4 10" id="KW-0378">Hydrolase</keyword>
<evidence type="ECO:0000313" key="11">
    <source>
        <dbReference type="Proteomes" id="UP000466586"/>
    </source>
</evidence>
<dbReference type="GO" id="GO:0030247">
    <property type="term" value="F:polysaccharide binding"/>
    <property type="evidence" value="ECO:0007669"/>
    <property type="project" value="InterPro"/>
</dbReference>
<dbReference type="Gene3D" id="2.60.40.290">
    <property type="match status" value="1"/>
</dbReference>
<dbReference type="SUPFAM" id="SSF55545">
    <property type="entry name" value="beta-N-acetylhexosaminidase-like domain"/>
    <property type="match status" value="1"/>
</dbReference>
<evidence type="ECO:0000313" key="10">
    <source>
        <dbReference type="EMBL" id="MXV50948.1"/>
    </source>
</evidence>
<evidence type="ECO:0000256" key="7">
    <source>
        <dbReference type="ARBA" id="ARBA00033000"/>
    </source>
</evidence>
<dbReference type="RefSeq" id="WP_160844127.1">
    <property type="nucleotide sequence ID" value="NZ_WVHT01000003.1"/>
</dbReference>
<accession>A0A7K1YA66</accession>
<dbReference type="Pfam" id="PF03174">
    <property type="entry name" value="CHB_HEX_C"/>
    <property type="match status" value="1"/>
</dbReference>
<dbReference type="PRINTS" id="PR00738">
    <property type="entry name" value="GLHYDRLASE20"/>
</dbReference>
<dbReference type="Proteomes" id="UP000466586">
    <property type="component" value="Unassembled WGS sequence"/>
</dbReference>
<dbReference type="InterPro" id="IPR008965">
    <property type="entry name" value="CBM2/CBM3_carb-bd_dom_sf"/>
</dbReference>
<comment type="similarity">
    <text evidence="2">Belongs to the glycosyl hydrolase 20 family.</text>
</comment>
<dbReference type="CDD" id="cd02847">
    <property type="entry name" value="E_set_Chitobiase_C"/>
    <property type="match status" value="1"/>
</dbReference>
<sequence>MILIHLKNISTYLTVGLIILLSTVSKSQTKSFNPADLNLTWKILENNHQGKGKNLTELNIKNTGSLPLRSDWKIYFNYARQITEHTFPSGISVKHVNGDLFYLFPDKTFKVLKSKESINLDLVASDWVVNYTDAPSGFFLVWDADPERGYALKEPTLIKSDSPKQYLRTADDKLHLKTPQDLYEENKGNIDIPIDKIIPVFPTPLSYKINDQSFTLSQTGSINYNERFANEAAFLNDYLESYLGKKLDTQKKTSGRISLVHKDGMKDEAYEIEITNTEIAIVASSNSGIFYGIQSLKTMLPAKPQNVVKIKGAIINDEPRFAYRGFMMEVARNFQPKNEVKRVIDLMALYKLNTLHFHFSDDEAWRLQIPSIPELTEVGSKRSFSKETLQPTLGSGPNANSSGSGFYSKADFIELLKYADQRHIRVIPEIESPGHARAAIKSMDVRYERLMKQGKKQEAEEYLLRDLSDKSQYVSVQNWNDNVINPAMPSVYTFFETVIDDIAAMYQDAGVKLETIHFGGDEVPAGVWEKSPAIESFIKSNPGLASVNDVWPYYYTKINDILRKRNLYLSAWEEAGLRKTVVDGTRKEIVNEELAKQNAHLYAWNNQIGWGNEDLPYRLANVGYKTILTCVSNMYFDMAYYKDFYEPGYYWGTYADLDKPFSFIPYNYYKNTVLDRMGNPVGNSLDKKERLTPEGQRNIAGLQCAIFGETVKTTAQLEYLLLPRLLGFSERAWSADPEWAAETDPAKSNVLYKRDWQRFVNTVGKRELPRLDYYNGGYCYRIPLPGAKIDNGKVVANMQIPGLTIRYTTNGTIPTSSDKIYTGPISAKTTIKLRAFTTTGRGSRTTTIINK</sequence>
<dbReference type="SMART" id="SM01081">
    <property type="entry name" value="CHB_HEX"/>
    <property type="match status" value="1"/>
</dbReference>
<dbReference type="Gene3D" id="3.30.379.10">
    <property type="entry name" value="Chitobiase/beta-hexosaminidase domain 2-like"/>
    <property type="match status" value="1"/>
</dbReference>
<keyword evidence="5" id="KW-0326">Glycosidase</keyword>
<dbReference type="GO" id="GO:0030203">
    <property type="term" value="P:glycosaminoglycan metabolic process"/>
    <property type="evidence" value="ECO:0007669"/>
    <property type="project" value="TreeGrafter"/>
</dbReference>
<dbReference type="SUPFAM" id="SSF51445">
    <property type="entry name" value="(Trans)glycosidases"/>
    <property type="match status" value="1"/>
</dbReference>
<evidence type="ECO:0000259" key="9">
    <source>
        <dbReference type="SMART" id="SM01081"/>
    </source>
</evidence>
<organism evidence="10 11">
    <name type="scientific">Hufsiella arboris</name>
    <dbReference type="NCBI Taxonomy" id="2695275"/>
    <lineage>
        <taxon>Bacteria</taxon>
        <taxon>Pseudomonadati</taxon>
        <taxon>Bacteroidota</taxon>
        <taxon>Sphingobacteriia</taxon>
        <taxon>Sphingobacteriales</taxon>
        <taxon>Sphingobacteriaceae</taxon>
        <taxon>Hufsiella</taxon>
    </lineage>
</organism>
<dbReference type="AlphaFoldDB" id="A0A7K1YA66"/>
<dbReference type="GO" id="GO:0016020">
    <property type="term" value="C:membrane"/>
    <property type="evidence" value="ECO:0007669"/>
    <property type="project" value="TreeGrafter"/>
</dbReference>
<dbReference type="Pfam" id="PF00728">
    <property type="entry name" value="Glyco_hydro_20"/>
    <property type="match status" value="1"/>
</dbReference>